<protein>
    <submittedName>
        <fullName evidence="1">Uncharacterized protein</fullName>
    </submittedName>
</protein>
<evidence type="ECO:0000313" key="1">
    <source>
        <dbReference type="EMBL" id="KAF7802294.1"/>
    </source>
</evidence>
<evidence type="ECO:0000313" key="2">
    <source>
        <dbReference type="Proteomes" id="UP000634136"/>
    </source>
</evidence>
<sequence>MKCIPHFKCREEVLVLTHNVIFHAAKQQDTSHRVLSLPHAIRLCVPSHLLSRTFPTRLNHDITQQRSWPMRTVAGRRASVFWRRPEYYCPVTIGGARRCIPTCCATCGGGQRRHWPPRLTGRRWTPVVQPVTPLP</sequence>
<dbReference type="AlphaFoldDB" id="A0A834W2V6"/>
<comment type="caution">
    <text evidence="1">The sequence shown here is derived from an EMBL/GenBank/DDBJ whole genome shotgun (WGS) entry which is preliminary data.</text>
</comment>
<keyword evidence="2" id="KW-1185">Reference proteome</keyword>
<dbReference type="EMBL" id="JAAIUW010000013">
    <property type="protein sequence ID" value="KAF7802294.1"/>
    <property type="molecule type" value="Genomic_DNA"/>
</dbReference>
<organism evidence="1 2">
    <name type="scientific">Senna tora</name>
    <dbReference type="NCBI Taxonomy" id="362788"/>
    <lineage>
        <taxon>Eukaryota</taxon>
        <taxon>Viridiplantae</taxon>
        <taxon>Streptophyta</taxon>
        <taxon>Embryophyta</taxon>
        <taxon>Tracheophyta</taxon>
        <taxon>Spermatophyta</taxon>
        <taxon>Magnoliopsida</taxon>
        <taxon>eudicotyledons</taxon>
        <taxon>Gunneridae</taxon>
        <taxon>Pentapetalae</taxon>
        <taxon>rosids</taxon>
        <taxon>fabids</taxon>
        <taxon>Fabales</taxon>
        <taxon>Fabaceae</taxon>
        <taxon>Caesalpinioideae</taxon>
        <taxon>Cassia clade</taxon>
        <taxon>Senna</taxon>
    </lineage>
</organism>
<reference evidence="1" key="1">
    <citation type="submission" date="2020-09" db="EMBL/GenBank/DDBJ databases">
        <title>Genome-Enabled Discovery of Anthraquinone Biosynthesis in Senna tora.</title>
        <authorList>
            <person name="Kang S.-H."/>
            <person name="Pandey R.P."/>
            <person name="Lee C.-M."/>
            <person name="Sim J.-S."/>
            <person name="Jeong J.-T."/>
            <person name="Choi B.-S."/>
            <person name="Jung M."/>
            <person name="Ginzburg D."/>
            <person name="Zhao K."/>
            <person name="Won S.Y."/>
            <person name="Oh T.-J."/>
            <person name="Yu Y."/>
            <person name="Kim N.-H."/>
            <person name="Lee O.R."/>
            <person name="Lee T.-H."/>
            <person name="Bashyal P."/>
            <person name="Kim T.-S."/>
            <person name="Lee W.-H."/>
            <person name="Kawkins C."/>
            <person name="Kim C.-K."/>
            <person name="Kim J.S."/>
            <person name="Ahn B.O."/>
            <person name="Rhee S.Y."/>
            <person name="Sohng J.K."/>
        </authorList>
    </citation>
    <scope>NUCLEOTIDE SEQUENCE</scope>
    <source>
        <tissue evidence="1">Leaf</tissue>
    </source>
</reference>
<gene>
    <name evidence="1" type="ORF">G2W53_041405</name>
</gene>
<name>A0A834W2V6_9FABA</name>
<accession>A0A834W2V6</accession>
<dbReference type="Proteomes" id="UP000634136">
    <property type="component" value="Unassembled WGS sequence"/>
</dbReference>
<proteinExistence type="predicted"/>